<comment type="caution">
    <text evidence="4">The sequence shown here is derived from an EMBL/GenBank/DDBJ whole genome shotgun (WGS) entry which is preliminary data.</text>
</comment>
<protein>
    <submittedName>
        <fullName evidence="4">Esterase</fullName>
    </submittedName>
</protein>
<organism evidence="4 5">
    <name type="scientific">Actinomadura rubrobrunea</name>
    <dbReference type="NCBI Taxonomy" id="115335"/>
    <lineage>
        <taxon>Bacteria</taxon>
        <taxon>Bacillati</taxon>
        <taxon>Actinomycetota</taxon>
        <taxon>Actinomycetes</taxon>
        <taxon>Streptosporangiales</taxon>
        <taxon>Thermomonosporaceae</taxon>
        <taxon>Actinomadura</taxon>
    </lineage>
</organism>
<name>A0A9W6PXP9_9ACTN</name>
<dbReference type="GO" id="GO:0016787">
    <property type="term" value="F:hydrolase activity"/>
    <property type="evidence" value="ECO:0007669"/>
    <property type="project" value="UniProtKB-KW"/>
</dbReference>
<dbReference type="AlphaFoldDB" id="A0A9W6PXP9"/>
<dbReference type="EMBL" id="BSRZ01000014">
    <property type="protein sequence ID" value="GLW66325.1"/>
    <property type="molecule type" value="Genomic_DNA"/>
</dbReference>
<dbReference type="InterPro" id="IPR013094">
    <property type="entry name" value="AB_hydrolase_3"/>
</dbReference>
<dbReference type="Gene3D" id="3.40.50.1820">
    <property type="entry name" value="alpha/beta hydrolase"/>
    <property type="match status" value="1"/>
</dbReference>
<evidence type="ECO:0000256" key="1">
    <source>
        <dbReference type="ARBA" id="ARBA00022801"/>
    </source>
</evidence>
<dbReference type="Proteomes" id="UP001165124">
    <property type="component" value="Unassembled WGS sequence"/>
</dbReference>
<accession>A0A9W6PXP9</accession>
<keyword evidence="1" id="KW-0378">Hydrolase</keyword>
<evidence type="ECO:0000313" key="4">
    <source>
        <dbReference type="EMBL" id="GLW66325.1"/>
    </source>
</evidence>
<dbReference type="RefSeq" id="WP_067917810.1">
    <property type="nucleotide sequence ID" value="NZ_BSRZ01000014.1"/>
</dbReference>
<feature type="region of interest" description="Disordered" evidence="2">
    <location>
        <begin position="1"/>
        <end position="20"/>
    </location>
</feature>
<proteinExistence type="predicted"/>
<dbReference type="InterPro" id="IPR029058">
    <property type="entry name" value="AB_hydrolase_fold"/>
</dbReference>
<dbReference type="InterPro" id="IPR050300">
    <property type="entry name" value="GDXG_lipolytic_enzyme"/>
</dbReference>
<dbReference type="PANTHER" id="PTHR48081">
    <property type="entry name" value="AB HYDROLASE SUPERFAMILY PROTEIN C4A8.06C"/>
    <property type="match status" value="1"/>
</dbReference>
<sequence>MTATEDPVETRVGPPPPFDPELEAGRALMREELSRLTTLEAIPECRERRPGPPVTDEDLRRGGAFEVEERRVPGPPGAPDVPLLICRPVDVAAPYPAIYYIHGGGMIMGDPRSGLPDMALPAAEELGMAVVSVDYRLAPEHPHPAPVEDCYAGLVWTHEHAAELGVDPARIVIAGTSAGGGLSAAVALLARDRGGPPLLAQMLLCPMLDDRNDSPSMLQMEGRDTWDRTANHVGWTALLGDARGGPDVSPYAAPARAADLSGLPPAFVDVGSGESFRDEDVAYAVRLWQAGVQAELHVWPGGFHGFDAVAPQARVSQDAREARLRWLRRILAA</sequence>
<evidence type="ECO:0000259" key="3">
    <source>
        <dbReference type="Pfam" id="PF07859"/>
    </source>
</evidence>
<keyword evidence="5" id="KW-1185">Reference proteome</keyword>
<dbReference type="Pfam" id="PF07859">
    <property type="entry name" value="Abhydrolase_3"/>
    <property type="match status" value="1"/>
</dbReference>
<evidence type="ECO:0000313" key="5">
    <source>
        <dbReference type="Proteomes" id="UP001165124"/>
    </source>
</evidence>
<reference evidence="4" key="1">
    <citation type="submission" date="2023-02" db="EMBL/GenBank/DDBJ databases">
        <title>Actinomadura rubrobrunea NBRC 14622.</title>
        <authorList>
            <person name="Ichikawa N."/>
            <person name="Sato H."/>
            <person name="Tonouchi N."/>
        </authorList>
    </citation>
    <scope>NUCLEOTIDE SEQUENCE</scope>
    <source>
        <strain evidence="4">NBRC 14622</strain>
    </source>
</reference>
<gene>
    <name evidence="4" type="ORF">Arub01_45690</name>
</gene>
<feature type="domain" description="Alpha/beta hydrolase fold-3" evidence="3">
    <location>
        <begin position="99"/>
        <end position="306"/>
    </location>
</feature>
<evidence type="ECO:0000256" key="2">
    <source>
        <dbReference type="SAM" id="MobiDB-lite"/>
    </source>
</evidence>
<feature type="region of interest" description="Disordered" evidence="2">
    <location>
        <begin position="39"/>
        <end position="60"/>
    </location>
</feature>
<dbReference type="PANTHER" id="PTHR48081:SF8">
    <property type="entry name" value="ALPHA_BETA HYDROLASE FOLD-3 DOMAIN-CONTAINING PROTEIN-RELATED"/>
    <property type="match status" value="1"/>
</dbReference>
<dbReference type="SUPFAM" id="SSF53474">
    <property type="entry name" value="alpha/beta-Hydrolases"/>
    <property type="match status" value="1"/>
</dbReference>